<evidence type="ECO:0000256" key="3">
    <source>
        <dbReference type="ARBA" id="ARBA00023163"/>
    </source>
</evidence>
<dbReference type="Pfam" id="PF12833">
    <property type="entry name" value="HTH_18"/>
    <property type="match status" value="1"/>
</dbReference>
<dbReference type="InterPro" id="IPR009057">
    <property type="entry name" value="Homeodomain-like_sf"/>
</dbReference>
<keyword evidence="3" id="KW-0804">Transcription</keyword>
<organism evidence="5 6">
    <name type="scientific">Pedobacter jamesrossensis</name>
    <dbReference type="NCBI Taxonomy" id="1908238"/>
    <lineage>
        <taxon>Bacteria</taxon>
        <taxon>Pseudomonadati</taxon>
        <taxon>Bacteroidota</taxon>
        <taxon>Sphingobacteriia</taxon>
        <taxon>Sphingobacteriales</taxon>
        <taxon>Sphingobacteriaceae</taxon>
        <taxon>Pedobacter</taxon>
    </lineage>
</organism>
<dbReference type="InterPro" id="IPR018060">
    <property type="entry name" value="HTH_AraC"/>
</dbReference>
<feature type="domain" description="HTH araC/xylS-type" evidence="4">
    <location>
        <begin position="219"/>
        <end position="299"/>
    </location>
</feature>
<proteinExistence type="predicted"/>
<dbReference type="SUPFAM" id="SSF46689">
    <property type="entry name" value="Homeodomain-like"/>
    <property type="match status" value="1"/>
</dbReference>
<evidence type="ECO:0000256" key="1">
    <source>
        <dbReference type="ARBA" id="ARBA00023015"/>
    </source>
</evidence>
<comment type="caution">
    <text evidence="5">The sequence shown here is derived from an EMBL/GenBank/DDBJ whole genome shotgun (WGS) entry which is preliminary data.</text>
</comment>
<reference evidence="6" key="1">
    <citation type="journal article" date="2019" name="Int. J. Syst. Evol. Microbiol.">
        <title>The Global Catalogue of Microorganisms (GCM) 10K type strain sequencing project: providing services to taxonomists for standard genome sequencing and annotation.</title>
        <authorList>
            <consortium name="The Broad Institute Genomics Platform"/>
            <consortium name="The Broad Institute Genome Sequencing Center for Infectious Disease"/>
            <person name="Wu L."/>
            <person name="Ma J."/>
        </authorList>
    </citation>
    <scope>NUCLEOTIDE SEQUENCE [LARGE SCALE GENOMIC DNA]</scope>
    <source>
        <strain evidence="6">CCM 8689</strain>
    </source>
</reference>
<gene>
    <name evidence="5" type="ORF">ACFOUY_06265</name>
</gene>
<dbReference type="Gene3D" id="1.10.10.60">
    <property type="entry name" value="Homeodomain-like"/>
    <property type="match status" value="1"/>
</dbReference>
<keyword evidence="6" id="KW-1185">Reference proteome</keyword>
<keyword evidence="2" id="KW-0238">DNA-binding</keyword>
<evidence type="ECO:0000313" key="5">
    <source>
        <dbReference type="EMBL" id="MFC4196295.1"/>
    </source>
</evidence>
<accession>A0ABV8NH81</accession>
<name>A0ABV8NH81_9SPHI</name>
<dbReference type="RefSeq" id="WP_378959618.1">
    <property type="nucleotide sequence ID" value="NZ_JBHRXC010000001.1"/>
</dbReference>
<evidence type="ECO:0000313" key="6">
    <source>
        <dbReference type="Proteomes" id="UP001595792"/>
    </source>
</evidence>
<evidence type="ECO:0000256" key="2">
    <source>
        <dbReference type="ARBA" id="ARBA00023125"/>
    </source>
</evidence>
<dbReference type="PROSITE" id="PS01124">
    <property type="entry name" value="HTH_ARAC_FAMILY_2"/>
    <property type="match status" value="1"/>
</dbReference>
<dbReference type="EMBL" id="JBHSBY010000031">
    <property type="protein sequence ID" value="MFC4196295.1"/>
    <property type="molecule type" value="Genomic_DNA"/>
</dbReference>
<protein>
    <submittedName>
        <fullName evidence="5">Helix-turn-helix domain-containing protein</fullName>
    </submittedName>
</protein>
<dbReference type="SMART" id="SM00342">
    <property type="entry name" value="HTH_ARAC"/>
    <property type="match status" value="1"/>
</dbReference>
<evidence type="ECO:0000259" key="4">
    <source>
        <dbReference type="PROSITE" id="PS01124"/>
    </source>
</evidence>
<dbReference type="PANTHER" id="PTHR43280">
    <property type="entry name" value="ARAC-FAMILY TRANSCRIPTIONAL REGULATOR"/>
    <property type="match status" value="1"/>
</dbReference>
<sequence>MNKNQNRGSYLIDKLTWMPETLRKDIGQFNIFSLKDSGGKTVNCNIYNRKGYYKISLINGNTKLFYADQSLEIKKTGLLFSNPYVPYSWEHVGNEQSGVFCVFYDDFFNASVHIKDYPVFKLGNTPLFELSTEQADEINDIFSKMFEEIESDFTYKYDVLRNRVLELIFCALKMQPSTGKQYNESNASLRAASMFVELLERQFPIESPLQRMKLRFPLEFANQLGLHVNHLNKSLKKITGKTTSQLIAERIVQEARGLLKHTDWNISEIAWCLGFEEAPHFINFFKKNEILSPRVYRKIPIEQHPIL</sequence>
<keyword evidence="1" id="KW-0805">Transcription regulation</keyword>
<dbReference type="PANTHER" id="PTHR43280:SF32">
    <property type="entry name" value="TRANSCRIPTIONAL REGULATORY PROTEIN"/>
    <property type="match status" value="1"/>
</dbReference>
<dbReference type="Proteomes" id="UP001595792">
    <property type="component" value="Unassembled WGS sequence"/>
</dbReference>